<dbReference type="EMBL" id="LR796771">
    <property type="protein sequence ID" value="CAB4165486.1"/>
    <property type="molecule type" value="Genomic_DNA"/>
</dbReference>
<dbReference type="InterPro" id="IPR009752">
    <property type="entry name" value="Phage_Mu_GpJ"/>
</dbReference>
<gene>
    <name evidence="1" type="ORF">UFOVP820_56</name>
</gene>
<protein>
    <submittedName>
        <fullName evidence="1">Bacteriophage Mu, Gp36</fullName>
    </submittedName>
</protein>
<dbReference type="Pfam" id="PF07030">
    <property type="entry name" value="Phage_Mu_Gp36"/>
    <property type="match status" value="1"/>
</dbReference>
<name>A0A6J5P674_9CAUD</name>
<evidence type="ECO:0000313" key="1">
    <source>
        <dbReference type="EMBL" id="CAB4165486.1"/>
    </source>
</evidence>
<sequence>MGRYISWDMLVGKYGDVPKIADSTHAESYFIHASEHEVDAWLASRYTTPFSSNVSQAVKDICIDLAYYKMTWRQKDSDKLYSYIEKRVTAFINGTMVLTDASGNIASGGDVPWSTSDNYSATFGVDSDLNWRVSSLAQYDAEMSRD</sequence>
<accession>A0A6J5P674</accession>
<reference evidence="1" key="1">
    <citation type="submission" date="2020-04" db="EMBL/GenBank/DDBJ databases">
        <authorList>
            <person name="Chiriac C."/>
            <person name="Salcher M."/>
            <person name="Ghai R."/>
            <person name="Kavagutti S V."/>
        </authorList>
    </citation>
    <scope>NUCLEOTIDE SEQUENCE</scope>
</reference>
<organism evidence="1">
    <name type="scientific">uncultured Caudovirales phage</name>
    <dbReference type="NCBI Taxonomy" id="2100421"/>
    <lineage>
        <taxon>Viruses</taxon>
        <taxon>Duplodnaviria</taxon>
        <taxon>Heunggongvirae</taxon>
        <taxon>Uroviricota</taxon>
        <taxon>Caudoviricetes</taxon>
        <taxon>Peduoviridae</taxon>
        <taxon>Maltschvirus</taxon>
        <taxon>Maltschvirus maltsch</taxon>
    </lineage>
</organism>
<proteinExistence type="predicted"/>